<name>E8K2X0_9STRE</name>
<evidence type="ECO:0000256" key="8">
    <source>
        <dbReference type="SAM" id="MobiDB-lite"/>
    </source>
</evidence>
<feature type="compositionally biased region" description="Basic and acidic residues" evidence="8">
    <location>
        <begin position="545"/>
        <end position="557"/>
    </location>
</feature>
<evidence type="ECO:0000256" key="2">
    <source>
        <dbReference type="ARBA" id="ARBA00008338"/>
    </source>
</evidence>
<dbReference type="InterPro" id="IPR023838">
    <property type="entry name" value="T7SS_EsaA"/>
</dbReference>
<dbReference type="HOGENOM" id="CLU_294383_0_0_9"/>
<comment type="caution">
    <text evidence="10">The sequence shown here is derived from an EMBL/GenBank/DDBJ whole genome shotgun (WGS) entry which is preliminary data.</text>
</comment>
<feature type="compositionally biased region" description="Low complexity" evidence="8">
    <location>
        <begin position="559"/>
        <end position="580"/>
    </location>
</feature>
<keyword evidence="3" id="KW-1003">Cell membrane</keyword>
<dbReference type="GO" id="GO:0005856">
    <property type="term" value="C:cytoskeleton"/>
    <property type="evidence" value="ECO:0007669"/>
    <property type="project" value="TreeGrafter"/>
</dbReference>
<dbReference type="GO" id="GO:0005200">
    <property type="term" value="F:structural constituent of cytoskeleton"/>
    <property type="evidence" value="ECO:0007669"/>
    <property type="project" value="TreeGrafter"/>
</dbReference>
<feature type="transmembrane region" description="Helical" evidence="9">
    <location>
        <begin position="949"/>
        <end position="969"/>
    </location>
</feature>
<organism evidence="10 11">
    <name type="scientific">Streptococcus infantis ATCC 700779</name>
    <dbReference type="NCBI Taxonomy" id="889204"/>
    <lineage>
        <taxon>Bacteria</taxon>
        <taxon>Bacillati</taxon>
        <taxon>Bacillota</taxon>
        <taxon>Bacilli</taxon>
        <taxon>Lactobacillales</taxon>
        <taxon>Streptococcaceae</taxon>
        <taxon>Streptococcus</taxon>
    </lineage>
</organism>
<feature type="coiled-coil region" evidence="7">
    <location>
        <begin position="695"/>
        <end position="746"/>
    </location>
</feature>
<dbReference type="Proteomes" id="UP000002815">
    <property type="component" value="Unassembled WGS sequence"/>
</dbReference>
<proteinExistence type="inferred from homology"/>
<gene>
    <name evidence="10" type="primary">esaA</name>
    <name evidence="10" type="ORF">HMPREF9423_1833</name>
</gene>
<evidence type="ECO:0000313" key="10">
    <source>
        <dbReference type="EMBL" id="EFX35833.1"/>
    </source>
</evidence>
<evidence type="ECO:0000313" key="11">
    <source>
        <dbReference type="Proteomes" id="UP000002815"/>
    </source>
</evidence>
<dbReference type="EMBL" id="AEVD01000018">
    <property type="protein sequence ID" value="EFX35833.1"/>
    <property type="molecule type" value="Genomic_DNA"/>
</dbReference>
<keyword evidence="11" id="KW-1185">Reference proteome</keyword>
<evidence type="ECO:0000256" key="6">
    <source>
        <dbReference type="ARBA" id="ARBA00023136"/>
    </source>
</evidence>
<feature type="transmembrane region" description="Helical" evidence="9">
    <location>
        <begin position="1060"/>
        <end position="1082"/>
    </location>
</feature>
<evidence type="ECO:0000256" key="9">
    <source>
        <dbReference type="SAM" id="Phobius"/>
    </source>
</evidence>
<feature type="coiled-coil region" evidence="7">
    <location>
        <begin position="803"/>
        <end position="837"/>
    </location>
</feature>
<dbReference type="PATRIC" id="fig|889204.5.peg.116"/>
<comment type="subcellular location">
    <subcellularLocation>
        <location evidence="1">Cell membrane</location>
        <topology evidence="1">Multi-pass membrane protein</topology>
    </subcellularLocation>
</comment>
<dbReference type="GO" id="GO:0005886">
    <property type="term" value="C:plasma membrane"/>
    <property type="evidence" value="ECO:0007669"/>
    <property type="project" value="UniProtKB-SubCell"/>
</dbReference>
<evidence type="ECO:0000256" key="3">
    <source>
        <dbReference type="ARBA" id="ARBA00022475"/>
    </source>
</evidence>
<protein>
    <submittedName>
        <fullName evidence="10">Type VII secretion protein EsaA</fullName>
    </submittedName>
</protein>
<dbReference type="AlphaFoldDB" id="E8K2X0"/>
<dbReference type="NCBIfam" id="TIGR03929">
    <property type="entry name" value="T7_esaA_Nterm"/>
    <property type="match status" value="1"/>
</dbReference>
<dbReference type="eggNOG" id="COG1511">
    <property type="taxonomic scope" value="Bacteria"/>
</dbReference>
<keyword evidence="5 9" id="KW-1133">Transmembrane helix</keyword>
<dbReference type="PANTHER" id="PTHR47357:SF1">
    <property type="entry name" value="SPINDLE POLE BODY COMPONENT 110"/>
    <property type="match status" value="1"/>
</dbReference>
<dbReference type="PANTHER" id="PTHR47357">
    <property type="entry name" value="COP1-INTERACTIVE PROTEIN 1"/>
    <property type="match status" value="1"/>
</dbReference>
<keyword evidence="7" id="KW-0175">Coiled coil</keyword>
<sequence length="1089" mass="120658">MNKKVLFSLGALLLFITIIVSFFAIVKPTPISQANSESSVQQAPIKVAVVNEDAGKVYNGQQINIANTLVNSFISKNNYKVEVVSRSIAESGLKNDTYQLMIVFPSKFSEESLAIESTSPVQATFQYQIQSSDQLTVKQAEQAVVAFKELFNKDLINIYFTSIIGNLKTAQGQVADVVTNEQESLSTFNNKLVGPLAQYSQQFNGLGSSPNNLLSVYSSFNKDLSNTNDAFKSIVSVDKTYEGTIEQIKAQQEKWQQSLDTREKTLSNYDKDFSKLSVKEQLSKLDSINTHINNNLSEPAIWKETSDKVVSYNKDIDSLLEILKNNNKDIDDTLSHYDTKIKDAVESSLTKNSSTADEASKTLGGYIKTLNTSMQDQITSKWPGVYYDDAAIDNLSLSSSDKQHLKNISAFMQWYSKKTGKELPTLKATTLENEEFSRLKDEIKTKSTTKREISLPSFEGKISKLTLTVPSGYYLKESNYGFSDLGGGNYQINITSEVSAGTVVSYTLAIKNENDINVLSPVFVKYQLDTTEDVKVIKEDAPYLEETKEKETTEKEIVPSAPATSDTPVTSTTDSGSSAAKPEEKKSKDVLTITKTITTTKTNQTEKKVLNRHYEMQDVISNWEYSPTKLTQAIYKDVDGYLQLSGLVTAYYGLDLSKNTYSEHMFIPAEGSLAALVNNDDLKTIVTSLIKTATVEALKSDLKVSDEKMNEIQSRSANAKKLTSNIEQLRTTTSDLTSQLSKLIEQASEVNKTIESKPNFVETEKVDNTNMVTVSMDMNSDLIKLMSASQTLMTNTQANQAVSQTIESTISQLVKDINNLEKDGESLSTRVSELKNIMSSEYGSNEEFLKNFSTVLSNTRTGNTKNDAVYEYLSNPVDASKVGNVVSAATKSQSQSSRQDERSGLLIILISYLVSLVIAYLFQHADKVELQRIMNLKDRLSWRNSSGPMLFLSLISVIAGLIIAIIAGVKLGFSIPQLSAFVLILSIISLMMTYGLNILIDRLRSLGFLISVSLILIYIITATQLFDEYYVNSTPILGTLSPLTYLEGVVKLFVNQQSGVVPSMIVIVVLTIALGLWNSFLYRQVKDNN</sequence>
<feature type="transmembrane region" description="Helical" evidence="9">
    <location>
        <begin position="975"/>
        <end position="994"/>
    </location>
</feature>
<feature type="region of interest" description="Disordered" evidence="8">
    <location>
        <begin position="545"/>
        <end position="587"/>
    </location>
</feature>
<reference evidence="10 11" key="1">
    <citation type="submission" date="2010-12" db="EMBL/GenBank/DDBJ databases">
        <authorList>
            <person name="Muzny D."/>
            <person name="Qin X."/>
            <person name="Deng J."/>
            <person name="Jiang H."/>
            <person name="Liu Y."/>
            <person name="Qu J."/>
            <person name="Song X.-Z."/>
            <person name="Zhang L."/>
            <person name="Thornton R."/>
            <person name="Coyle M."/>
            <person name="Francisco L."/>
            <person name="Jackson L."/>
            <person name="Javaid M."/>
            <person name="Korchina V."/>
            <person name="Kovar C."/>
            <person name="Mata R."/>
            <person name="Mathew T."/>
            <person name="Ngo R."/>
            <person name="Nguyen L."/>
            <person name="Nguyen N."/>
            <person name="Okwuonu G."/>
            <person name="Ongeri F."/>
            <person name="Pham C."/>
            <person name="Simmons D."/>
            <person name="Wilczek-Boney K."/>
            <person name="Hale W."/>
            <person name="Jakkamsetti A."/>
            <person name="Pham P."/>
            <person name="Ruth R."/>
            <person name="San Lucas F."/>
            <person name="Warren J."/>
            <person name="Zhang J."/>
            <person name="Zhao Z."/>
            <person name="Zhou C."/>
            <person name="Zhu D."/>
            <person name="Lee S."/>
            <person name="Bess C."/>
            <person name="Blankenburg K."/>
            <person name="Forbes L."/>
            <person name="Fu Q."/>
            <person name="Gubbala S."/>
            <person name="Hirani K."/>
            <person name="Jayaseelan J.C."/>
            <person name="Lara F."/>
            <person name="Munidasa M."/>
            <person name="Palculict T."/>
            <person name="Patil S."/>
            <person name="Pu L.-L."/>
            <person name="Saada N."/>
            <person name="Tang L."/>
            <person name="Weissenberger G."/>
            <person name="Zhu Y."/>
            <person name="Hemphill L."/>
            <person name="Shang Y."/>
            <person name="Youmans B."/>
            <person name="Ayvaz T."/>
            <person name="Ross M."/>
            <person name="Santibanez J."/>
            <person name="Aqrawi P."/>
            <person name="Gross S."/>
            <person name="Joshi V."/>
            <person name="Fowler G."/>
            <person name="Nazareth L."/>
            <person name="Reid J."/>
            <person name="Worley K."/>
            <person name="Petrosino J."/>
            <person name="Highlander S."/>
            <person name="Gibbs R."/>
        </authorList>
    </citation>
    <scope>NUCLEOTIDE SEQUENCE [LARGE SCALE GENOMIC DNA]</scope>
    <source>
        <strain evidence="10 11">ATCC 700779</strain>
    </source>
</reference>
<feature type="transmembrane region" description="Helical" evidence="9">
    <location>
        <begin position="903"/>
        <end position="922"/>
    </location>
</feature>
<feature type="transmembrane region" description="Helical" evidence="9">
    <location>
        <begin position="1006"/>
        <end position="1026"/>
    </location>
</feature>
<evidence type="ECO:0000256" key="1">
    <source>
        <dbReference type="ARBA" id="ARBA00004651"/>
    </source>
</evidence>
<evidence type="ECO:0000256" key="4">
    <source>
        <dbReference type="ARBA" id="ARBA00022692"/>
    </source>
</evidence>
<evidence type="ECO:0000256" key="7">
    <source>
        <dbReference type="SAM" id="Coils"/>
    </source>
</evidence>
<comment type="similarity">
    <text evidence="2">Belongs to the EsaA family.</text>
</comment>
<dbReference type="GeneID" id="29747396"/>
<keyword evidence="6 9" id="KW-0472">Membrane</keyword>
<accession>E8K2X0</accession>
<dbReference type="RefSeq" id="WP_006149459.1">
    <property type="nucleotide sequence ID" value="NZ_AJTA01000006.1"/>
</dbReference>
<keyword evidence="4 9" id="KW-0812">Transmembrane</keyword>
<evidence type="ECO:0000256" key="5">
    <source>
        <dbReference type="ARBA" id="ARBA00022989"/>
    </source>
</evidence>